<dbReference type="PROSITE" id="PS50850">
    <property type="entry name" value="MFS"/>
    <property type="match status" value="1"/>
</dbReference>
<keyword evidence="4 7" id="KW-1133">Transmembrane helix</keyword>
<dbReference type="RefSeq" id="WP_415881029.1">
    <property type="nucleotide sequence ID" value="NZ_CP015267.1"/>
</dbReference>
<evidence type="ECO:0000256" key="7">
    <source>
        <dbReference type="SAM" id="Phobius"/>
    </source>
</evidence>
<evidence type="ECO:0000256" key="3">
    <source>
        <dbReference type="ARBA" id="ARBA00022692"/>
    </source>
</evidence>
<dbReference type="GO" id="GO:0016491">
    <property type="term" value="F:oxidoreductase activity"/>
    <property type="evidence" value="ECO:0007669"/>
    <property type="project" value="InterPro"/>
</dbReference>
<feature type="transmembrane region" description="Helical" evidence="7">
    <location>
        <begin position="169"/>
        <end position="187"/>
    </location>
</feature>
<feature type="transmembrane region" description="Helical" evidence="7">
    <location>
        <begin position="247"/>
        <end position="270"/>
    </location>
</feature>
<feature type="transmembrane region" description="Helical" evidence="7">
    <location>
        <begin position="36"/>
        <end position="57"/>
    </location>
</feature>
<feature type="transmembrane region" description="Helical" evidence="7">
    <location>
        <begin position="139"/>
        <end position="163"/>
    </location>
</feature>
<evidence type="ECO:0000313" key="10">
    <source>
        <dbReference type="Proteomes" id="UP000198286"/>
    </source>
</evidence>
<gene>
    <name evidence="9" type="ORF">MYCOZU2_02012</name>
</gene>
<accession>A0A7U5MIY1</accession>
<keyword evidence="2" id="KW-1003">Cell membrane</keyword>
<feature type="region of interest" description="Disordered" evidence="6">
    <location>
        <begin position="410"/>
        <end position="462"/>
    </location>
</feature>
<keyword evidence="5 7" id="KW-0472">Membrane</keyword>
<dbReference type="PROSITE" id="PS00504">
    <property type="entry name" value="FRD_SDH_FAD_BINDING"/>
    <property type="match status" value="1"/>
</dbReference>
<keyword evidence="3 7" id="KW-0812">Transmembrane</keyword>
<dbReference type="Pfam" id="PF07690">
    <property type="entry name" value="MFS_1"/>
    <property type="match status" value="1"/>
</dbReference>
<evidence type="ECO:0000259" key="8">
    <source>
        <dbReference type="PROSITE" id="PS50850"/>
    </source>
</evidence>
<feature type="transmembrane region" description="Helical" evidence="7">
    <location>
        <begin position="214"/>
        <end position="235"/>
    </location>
</feature>
<comment type="subcellular location">
    <subcellularLocation>
        <location evidence="1">Cell membrane</location>
        <topology evidence="1">Multi-pass membrane protein</topology>
    </subcellularLocation>
</comment>
<reference evidence="9 10" key="1">
    <citation type="journal article" date="2017" name="Lancet Infect. Dis.">
        <title>Global outbreak of severe Mycobacterium chimaera disease after cardiac surgery: a molecular epidemiological study.</title>
        <authorList>
            <person name="van Ingen J."/>
            <person name="Kohl T."/>
            <person name="Kranzer K."/>
            <person name="Hasse B."/>
            <person name="Keller P."/>
            <person name="Szafranska A."/>
            <person name="Hillemann D."/>
            <person name="Chand M."/>
            <person name="Schreiber P."/>
            <person name="Sommerstein R."/>
            <person name="Berger C."/>
            <person name="Genoni M."/>
            <person name="Ruegg C."/>
            <person name="Troillet N."/>
            <person name="Widmer A.F."/>
            <person name="Becker S.L."/>
            <person name="Herrmann M."/>
            <person name="Eckmanns T."/>
            <person name="Haller S."/>
            <person name="Hoeller C."/>
            <person name="Debast S.B."/>
            <person name="Wolfhagen M.J."/>
            <person name="Hopman J."/>
            <person name="Kluytmans J."/>
            <person name="Langelaar M."/>
            <person name="Notermans D.W."/>
            <person name="ten Oever J."/>
            <person name="van den Barselaar P."/>
            <person name="Vonk A.B.A."/>
            <person name="Vos M.C."/>
            <person name="Ahmed N."/>
            <person name="Brown T."/>
            <person name="Crook D."/>
            <person name="Lamagni T."/>
            <person name="Phin N."/>
            <person name="Smith E.G."/>
            <person name="Zambon M."/>
            <person name="Serr A."/>
            <person name="Goetting T."/>
            <person name="Ebner W."/>
            <person name="Thuermer A."/>
            <person name="Utpatel C."/>
            <person name="Sproer C."/>
            <person name="Bunk B."/>
            <person name="Nubel U."/>
            <person name="Bloemberg G."/>
            <person name="Bottger E."/>
            <person name="Niemann S."/>
            <person name="Wagner D."/>
            <person name="Sax H."/>
        </authorList>
    </citation>
    <scope>NUCLEOTIDE SEQUENCE [LARGE SCALE GENOMIC DNA]</scope>
    <source>
        <strain evidence="9 10">ZUERICH-2</strain>
    </source>
</reference>
<feature type="domain" description="Major facilitator superfamily (MFS) profile" evidence="8">
    <location>
        <begin position="14"/>
        <end position="404"/>
    </location>
</feature>
<dbReference type="InterPro" id="IPR011701">
    <property type="entry name" value="MFS"/>
</dbReference>
<feature type="transmembrane region" description="Helical" evidence="7">
    <location>
        <begin position="105"/>
        <end position="127"/>
    </location>
</feature>
<protein>
    <submittedName>
        <fullName evidence="9">Major Facilitator Superfamily transporter</fullName>
    </submittedName>
</protein>
<evidence type="ECO:0000313" key="9">
    <source>
        <dbReference type="EMBL" id="ASL14431.1"/>
    </source>
</evidence>
<feature type="compositionally biased region" description="Basic and acidic residues" evidence="6">
    <location>
        <begin position="427"/>
        <end position="437"/>
    </location>
</feature>
<evidence type="ECO:0000256" key="4">
    <source>
        <dbReference type="ARBA" id="ARBA00022989"/>
    </source>
</evidence>
<name>A0A7U5MIY1_MYCIT</name>
<dbReference type="PANTHER" id="PTHR42688">
    <property type="entry name" value="CONSERVED PROTEIN"/>
    <property type="match status" value="1"/>
</dbReference>
<feature type="transmembrane region" description="Helical" evidence="7">
    <location>
        <begin position="306"/>
        <end position="330"/>
    </location>
</feature>
<feature type="transmembrane region" description="Helical" evidence="7">
    <location>
        <begin position="383"/>
        <end position="402"/>
    </location>
</feature>
<dbReference type="InterPro" id="IPR052425">
    <property type="entry name" value="Uncharacterized_MFS-type"/>
</dbReference>
<dbReference type="GO" id="GO:0005886">
    <property type="term" value="C:plasma membrane"/>
    <property type="evidence" value="ECO:0007669"/>
    <property type="project" value="UniProtKB-SubCell"/>
</dbReference>
<evidence type="ECO:0000256" key="2">
    <source>
        <dbReference type="ARBA" id="ARBA00022475"/>
    </source>
</evidence>
<proteinExistence type="predicted"/>
<dbReference type="InterPro" id="IPR003952">
    <property type="entry name" value="FRD_SDH_FAD_BS"/>
</dbReference>
<evidence type="ECO:0000256" key="5">
    <source>
        <dbReference type="ARBA" id="ARBA00023136"/>
    </source>
</evidence>
<feature type="transmembrane region" description="Helical" evidence="7">
    <location>
        <begin position="351"/>
        <end position="371"/>
    </location>
</feature>
<dbReference type="AlphaFoldDB" id="A0A7U5MIY1"/>
<dbReference type="GO" id="GO:0022857">
    <property type="term" value="F:transmembrane transporter activity"/>
    <property type="evidence" value="ECO:0007669"/>
    <property type="project" value="InterPro"/>
</dbReference>
<sequence length="489" mass="51302">MKTLIAQFRSFDRPARMLMINQFGINLGFYMLMPYLAAYLAGPLGLAAWAIGLVLGVRNFSQQGMFVVGGTLADRVGYKPLIVAGCLLRTGGFALLVVAHSLPAVLIASAATGFAGALFNPAVRAYLAADSGDRRVEAFAVFNVFYQAGILLGPLVGVVLVAVDFRVTAASAAAVFAVLTVAQLLALPEHSADSTPQKTSVLDDWRVVLGNRSFLLFAAAMIGSYVLSFQVYLALPLQASLLTKRYQSLLVAGVFVVSGLVAVAGQLRITGWFAARWGRGRSVAIGVAILASSFVPLTLIPDIDRYGAVAAVAALLVSAAMLAVGSAAVFPFEMDTVIALAGGRLVATHYGFYNTIVGVGILAGNLATGWLMGAARQLGVDELVWAGLVLLGIIASWAVHRLDRARHLEAKPAAQTSAGATGPRASHGSEPKPDPRDLPPPMVTRRGTHRSHTVGAVGGLGSAHGDERDAICPLLSEDTRKRELHGQLV</sequence>
<dbReference type="PANTHER" id="PTHR42688:SF1">
    <property type="entry name" value="BLR5212 PROTEIN"/>
    <property type="match status" value="1"/>
</dbReference>
<dbReference type="CDD" id="cd17329">
    <property type="entry name" value="MFS_MdtH_MDR_like"/>
    <property type="match status" value="1"/>
</dbReference>
<dbReference type="Gene3D" id="1.20.1250.20">
    <property type="entry name" value="MFS general substrate transporter like domains"/>
    <property type="match status" value="1"/>
</dbReference>
<dbReference type="InterPro" id="IPR020846">
    <property type="entry name" value="MFS_dom"/>
</dbReference>
<dbReference type="EMBL" id="CP015267">
    <property type="protein sequence ID" value="ASL14431.1"/>
    <property type="molecule type" value="Genomic_DNA"/>
</dbReference>
<dbReference type="SUPFAM" id="SSF103473">
    <property type="entry name" value="MFS general substrate transporter"/>
    <property type="match status" value="1"/>
</dbReference>
<dbReference type="Proteomes" id="UP000198286">
    <property type="component" value="Chromosome"/>
</dbReference>
<evidence type="ECO:0000256" key="6">
    <source>
        <dbReference type="SAM" id="MobiDB-lite"/>
    </source>
</evidence>
<organism evidence="9 10">
    <name type="scientific">Mycobacterium intracellulare subsp. chimaera</name>
    <dbReference type="NCBI Taxonomy" id="222805"/>
    <lineage>
        <taxon>Bacteria</taxon>
        <taxon>Bacillati</taxon>
        <taxon>Actinomycetota</taxon>
        <taxon>Actinomycetes</taxon>
        <taxon>Mycobacteriales</taxon>
        <taxon>Mycobacteriaceae</taxon>
        <taxon>Mycobacterium</taxon>
        <taxon>Mycobacterium avium complex (MAC)</taxon>
    </lineage>
</organism>
<dbReference type="InterPro" id="IPR036259">
    <property type="entry name" value="MFS_trans_sf"/>
</dbReference>
<evidence type="ECO:0000256" key="1">
    <source>
        <dbReference type="ARBA" id="ARBA00004651"/>
    </source>
</evidence>
<feature type="transmembrane region" description="Helical" evidence="7">
    <location>
        <begin position="282"/>
        <end position="300"/>
    </location>
</feature>